<dbReference type="Gene3D" id="3.20.20.80">
    <property type="entry name" value="Glycosidases"/>
    <property type="match status" value="1"/>
</dbReference>
<dbReference type="Pfam" id="PF18120">
    <property type="entry name" value="DUF5597"/>
    <property type="match status" value="1"/>
</dbReference>
<feature type="domain" description="DUF5597" evidence="4">
    <location>
        <begin position="389"/>
        <end position="514"/>
    </location>
</feature>
<dbReference type="Proteomes" id="UP000777440">
    <property type="component" value="Unassembled WGS sequence"/>
</dbReference>
<protein>
    <submittedName>
        <fullName evidence="5">DUF5597 domain-containing protein</fullName>
    </submittedName>
</protein>
<evidence type="ECO:0000313" key="5">
    <source>
        <dbReference type="EMBL" id="MBW9110363.1"/>
    </source>
</evidence>
<gene>
    <name evidence="5" type="ORF">JNB61_11315</name>
</gene>
<proteinExistence type="predicted"/>
<evidence type="ECO:0000259" key="3">
    <source>
        <dbReference type="Pfam" id="PF02449"/>
    </source>
</evidence>
<dbReference type="Gene3D" id="2.60.220.20">
    <property type="entry name" value="putative beta-Galactosidase from caulobacter crescentus"/>
    <property type="match status" value="1"/>
</dbReference>
<dbReference type="Pfam" id="PF02449">
    <property type="entry name" value="Glyco_hydro_42"/>
    <property type="match status" value="1"/>
</dbReference>
<comment type="caution">
    <text evidence="5">The sequence shown here is derived from an EMBL/GenBank/DDBJ whole genome shotgun (WGS) entry which is preliminary data.</text>
</comment>
<evidence type="ECO:0000256" key="1">
    <source>
        <dbReference type="ARBA" id="ARBA00022801"/>
    </source>
</evidence>
<evidence type="ECO:0000256" key="2">
    <source>
        <dbReference type="ARBA" id="ARBA00023295"/>
    </source>
</evidence>
<feature type="domain" description="Glycoside hydrolase family 42 N-terminal" evidence="3">
    <location>
        <begin position="61"/>
        <end position="211"/>
    </location>
</feature>
<keyword evidence="6" id="KW-1185">Reference proteome</keyword>
<keyword evidence="2" id="KW-0326">Glycosidase</keyword>
<sequence>MESVIDDQQPGGTTGPLPLLRRAGKTSQLIVDGKPYLALGGELHNSSASSPEYMAPIWDKLASNGVRTVIGVASWQLVEPEEGRFDFAAVDDQIEQARARGIRLVLIWFGAYKNAESTYAPSWVRRDEARFPRAERDQQNLLVGRFTLDAPILSVFGEDLVAADARAFTALMAHLAEIDTDHTVIAVQVENEVGLLGDSRDRSPLATAAYERQVPQELLEGLGRRGDTLHPWLREVWTAAGGRTAGTWAEVFGANGDGDEVFMSWGFSRYVDRVAQAGVAAHGLPVFTNAWLGPQPNAQAPGQYPSGGPVARMLDVWQIGAPSLAFLSPDIYIDDFEGTLAQYDVNGNPIFVPEARPDAALAFVALGAHKAIGFHPFGIESVPDDSELFRAYAVLNEMTDLILEAQANDRIHGFRVRTGERQTATIGGFEITISGSFQTFGLFGEGTGAAADEVVGYGLIMQVDADDFVVVARHASVTFSRADAVVEFDRLLEGTYRDGTWAPRRTLNGDERHFMFRSDDVRTVRISLLRRAVGHH</sequence>
<dbReference type="EMBL" id="JAEUAX010000005">
    <property type="protein sequence ID" value="MBW9110363.1"/>
    <property type="molecule type" value="Genomic_DNA"/>
</dbReference>
<name>A0ABS7HYN7_9MICO</name>
<accession>A0ABS7HYN7</accession>
<reference evidence="5 6" key="1">
    <citation type="journal article" date="2021" name="MBio">
        <title>Poor Competitiveness of Bradyrhizobium in Pigeon Pea Root Colonization in Indian Soils.</title>
        <authorList>
            <person name="Chalasani D."/>
            <person name="Basu A."/>
            <person name="Pullabhotla S.V.S.R.N."/>
            <person name="Jorrin B."/>
            <person name="Neal A.L."/>
            <person name="Poole P.S."/>
            <person name="Podile A.R."/>
            <person name="Tkacz A."/>
        </authorList>
    </citation>
    <scope>NUCLEOTIDE SEQUENCE [LARGE SCALE GENOMIC DNA]</scope>
    <source>
        <strain evidence="5 6">HU12</strain>
    </source>
</reference>
<keyword evidence="1" id="KW-0378">Hydrolase</keyword>
<dbReference type="InterPro" id="IPR017853">
    <property type="entry name" value="GH"/>
</dbReference>
<dbReference type="RefSeq" id="WP_220339689.1">
    <property type="nucleotide sequence ID" value="NZ_JAEUAX010000005.1"/>
</dbReference>
<evidence type="ECO:0000313" key="6">
    <source>
        <dbReference type="Proteomes" id="UP000777440"/>
    </source>
</evidence>
<organism evidence="5 6">
    <name type="scientific">Microbacterium ureisolvens</name>
    <dbReference type="NCBI Taxonomy" id="2781186"/>
    <lineage>
        <taxon>Bacteria</taxon>
        <taxon>Bacillati</taxon>
        <taxon>Actinomycetota</taxon>
        <taxon>Actinomycetes</taxon>
        <taxon>Micrococcales</taxon>
        <taxon>Microbacteriaceae</taxon>
        <taxon>Microbacterium</taxon>
    </lineage>
</organism>
<dbReference type="SUPFAM" id="SSF51445">
    <property type="entry name" value="(Trans)glycosidases"/>
    <property type="match status" value="1"/>
</dbReference>
<dbReference type="InterPro" id="IPR013529">
    <property type="entry name" value="Glyco_hydro_42_N"/>
</dbReference>
<dbReference type="InterPro" id="IPR040719">
    <property type="entry name" value="DUF5597"/>
</dbReference>
<evidence type="ECO:0000259" key="4">
    <source>
        <dbReference type="Pfam" id="PF18120"/>
    </source>
</evidence>